<dbReference type="CDD" id="cd02966">
    <property type="entry name" value="TlpA_like_family"/>
    <property type="match status" value="1"/>
</dbReference>
<dbReference type="PANTHER" id="PTHR42852:SF6">
    <property type="entry name" value="THIOL:DISULFIDE INTERCHANGE PROTEIN DSBE"/>
    <property type="match status" value="1"/>
</dbReference>
<dbReference type="PROSITE" id="PS51352">
    <property type="entry name" value="THIOREDOXIN_2"/>
    <property type="match status" value="1"/>
</dbReference>
<comment type="subcellular location">
    <subcellularLocation>
        <location evidence="1">Cell envelope</location>
    </subcellularLocation>
</comment>
<dbReference type="InterPro" id="IPR050553">
    <property type="entry name" value="Thioredoxin_ResA/DsbE_sf"/>
</dbReference>
<feature type="chain" id="PRO_5015717071" evidence="5">
    <location>
        <begin position="24"/>
        <end position="378"/>
    </location>
</feature>
<dbReference type="OrthoDB" id="6399635at2"/>
<dbReference type="InterPro" id="IPR025380">
    <property type="entry name" value="DUF4369"/>
</dbReference>
<dbReference type="EMBL" id="PTRA01000002">
    <property type="protein sequence ID" value="PQA57024.1"/>
    <property type="molecule type" value="Genomic_DNA"/>
</dbReference>
<dbReference type="GO" id="GO:0030313">
    <property type="term" value="C:cell envelope"/>
    <property type="evidence" value="ECO:0007669"/>
    <property type="project" value="UniProtKB-SubCell"/>
</dbReference>
<dbReference type="InterPro" id="IPR036249">
    <property type="entry name" value="Thioredoxin-like_sf"/>
</dbReference>
<dbReference type="InterPro" id="IPR000866">
    <property type="entry name" value="AhpC/TSA"/>
</dbReference>
<evidence type="ECO:0000313" key="7">
    <source>
        <dbReference type="EMBL" id="PQA57024.1"/>
    </source>
</evidence>
<dbReference type="AlphaFoldDB" id="A0A2S7IKD3"/>
<dbReference type="InterPro" id="IPR017937">
    <property type="entry name" value="Thioredoxin_CS"/>
</dbReference>
<organism evidence="7 8">
    <name type="scientific">Siphonobacter curvatus</name>
    <dbReference type="NCBI Taxonomy" id="2094562"/>
    <lineage>
        <taxon>Bacteria</taxon>
        <taxon>Pseudomonadati</taxon>
        <taxon>Bacteroidota</taxon>
        <taxon>Cytophagia</taxon>
        <taxon>Cytophagales</taxon>
        <taxon>Cytophagaceae</taxon>
        <taxon>Siphonobacter</taxon>
    </lineage>
</organism>
<evidence type="ECO:0000256" key="4">
    <source>
        <dbReference type="ARBA" id="ARBA00023284"/>
    </source>
</evidence>
<name>A0A2S7IKD3_9BACT</name>
<protein>
    <submittedName>
        <fullName evidence="7">Alkyl hydroperoxide reductase</fullName>
    </submittedName>
</protein>
<feature type="domain" description="Thioredoxin" evidence="6">
    <location>
        <begin position="240"/>
        <end position="378"/>
    </location>
</feature>
<dbReference type="GO" id="GO:0016209">
    <property type="term" value="F:antioxidant activity"/>
    <property type="evidence" value="ECO:0007669"/>
    <property type="project" value="InterPro"/>
</dbReference>
<dbReference type="GO" id="GO:0016491">
    <property type="term" value="F:oxidoreductase activity"/>
    <property type="evidence" value="ECO:0007669"/>
    <property type="project" value="InterPro"/>
</dbReference>
<dbReference type="InterPro" id="IPR013766">
    <property type="entry name" value="Thioredoxin_domain"/>
</dbReference>
<keyword evidence="3" id="KW-1015">Disulfide bond</keyword>
<dbReference type="GO" id="GO:0017004">
    <property type="term" value="P:cytochrome complex assembly"/>
    <property type="evidence" value="ECO:0007669"/>
    <property type="project" value="UniProtKB-KW"/>
</dbReference>
<keyword evidence="2" id="KW-0201">Cytochrome c-type biogenesis</keyword>
<evidence type="ECO:0000256" key="5">
    <source>
        <dbReference type="SAM" id="SignalP"/>
    </source>
</evidence>
<dbReference type="Pfam" id="PF14289">
    <property type="entry name" value="DUF4369"/>
    <property type="match status" value="1"/>
</dbReference>
<dbReference type="PROSITE" id="PS00194">
    <property type="entry name" value="THIOREDOXIN_1"/>
    <property type="match status" value="1"/>
</dbReference>
<sequence>MYSMKKATTLAGLMLLSISAAFAQKAPASTYLIKGEIKGLTNEKIYLNYPKGEESGRDSVITKDGKFSFKGTLAHEGTASLSLASNRQQFVSFFIMPGVPTTVTATKDALPKATIQGSKETREWKQHRHELDSVVFTQLQAIEKKYTSFRSGPKQALPDSLAKLQSKEVQNQFKRADSVSQAFIKTHPNSVISPFIAISYYNMEPEAEKLPGLYAGMSPAVQNSYYGKQIKTLTTELAKIGLGKMAPEFSMADTSGKSIALSSLKGKYVLVDFWASWCGPCRKENPNVVAAYNKYRDKGFTILGVSLDSKKAAWMKAIDMDKLTWDHVSDLKGWQNEAAAKYVVKVVPTNFLLDKDGKIVAKNLRGADLEKKLAQLLN</sequence>
<evidence type="ECO:0000256" key="2">
    <source>
        <dbReference type="ARBA" id="ARBA00022748"/>
    </source>
</evidence>
<dbReference type="Pfam" id="PF00578">
    <property type="entry name" value="AhpC-TSA"/>
    <property type="match status" value="1"/>
</dbReference>
<dbReference type="Proteomes" id="UP000239590">
    <property type="component" value="Unassembled WGS sequence"/>
</dbReference>
<evidence type="ECO:0000259" key="6">
    <source>
        <dbReference type="PROSITE" id="PS51352"/>
    </source>
</evidence>
<feature type="signal peptide" evidence="5">
    <location>
        <begin position="1"/>
        <end position="23"/>
    </location>
</feature>
<evidence type="ECO:0000256" key="1">
    <source>
        <dbReference type="ARBA" id="ARBA00004196"/>
    </source>
</evidence>
<reference evidence="8" key="1">
    <citation type="submission" date="2018-02" db="EMBL/GenBank/DDBJ databases">
        <title>Genome sequencing of Solimonas sp. HR-BB.</title>
        <authorList>
            <person name="Lee Y."/>
            <person name="Jeon C.O."/>
        </authorList>
    </citation>
    <scope>NUCLEOTIDE SEQUENCE [LARGE SCALE GENOMIC DNA]</scope>
    <source>
        <strain evidence="8">HR-U</strain>
    </source>
</reference>
<evidence type="ECO:0000313" key="8">
    <source>
        <dbReference type="Proteomes" id="UP000239590"/>
    </source>
</evidence>
<evidence type="ECO:0000256" key="3">
    <source>
        <dbReference type="ARBA" id="ARBA00023157"/>
    </source>
</evidence>
<accession>A0A2S7IKD3</accession>
<dbReference type="SUPFAM" id="SSF52833">
    <property type="entry name" value="Thioredoxin-like"/>
    <property type="match status" value="1"/>
</dbReference>
<gene>
    <name evidence="7" type="ORF">C5O19_16985</name>
</gene>
<proteinExistence type="predicted"/>
<keyword evidence="4" id="KW-0676">Redox-active center</keyword>
<dbReference type="PANTHER" id="PTHR42852">
    <property type="entry name" value="THIOL:DISULFIDE INTERCHANGE PROTEIN DSBE"/>
    <property type="match status" value="1"/>
</dbReference>
<comment type="caution">
    <text evidence="7">The sequence shown here is derived from an EMBL/GenBank/DDBJ whole genome shotgun (WGS) entry which is preliminary data.</text>
</comment>
<dbReference type="Gene3D" id="3.40.30.10">
    <property type="entry name" value="Glutaredoxin"/>
    <property type="match status" value="1"/>
</dbReference>
<keyword evidence="5" id="KW-0732">Signal</keyword>
<keyword evidence="8" id="KW-1185">Reference proteome</keyword>